<sequence>MRCAGGSYVALMSGVLRISKKRLQVLTRAPRIPLFRAADNVAREKRRRTGEPALTGFPMESTGWVVKKPVDETKKVLHNLVSLLLTQQRGESKALPANVL</sequence>
<dbReference type="KEGG" id="bph:Bphy_5073"/>
<evidence type="ECO:0000313" key="1">
    <source>
        <dbReference type="EMBL" id="ACC74160.1"/>
    </source>
</evidence>
<keyword evidence="2" id="KW-1185">Reference proteome</keyword>
<gene>
    <name evidence="1" type="ordered locus">Bphy_5073</name>
</gene>
<name>B2JLT2_PARP8</name>
<reference evidence="2" key="1">
    <citation type="journal article" date="2014" name="Stand. Genomic Sci.">
        <title>Complete genome sequence of Burkholderia phymatum STM815(T), a broad host range and efficient nitrogen-fixing symbiont of Mimosa species.</title>
        <authorList>
            <person name="Moulin L."/>
            <person name="Klonowska A."/>
            <person name="Caroline B."/>
            <person name="Booth K."/>
            <person name="Vriezen J.A."/>
            <person name="Melkonian R."/>
            <person name="James E.K."/>
            <person name="Young J.P."/>
            <person name="Bena G."/>
            <person name="Hauser L."/>
            <person name="Land M."/>
            <person name="Kyrpides N."/>
            <person name="Bruce D."/>
            <person name="Chain P."/>
            <person name="Copeland A."/>
            <person name="Pitluck S."/>
            <person name="Woyke T."/>
            <person name="Lizotte-Waniewski M."/>
            <person name="Bristow J."/>
            <person name="Riley M."/>
        </authorList>
    </citation>
    <scope>NUCLEOTIDE SEQUENCE [LARGE SCALE GENOMIC DNA]</scope>
    <source>
        <strain evidence="2">DSM 17167 / CIP 108236 / LMG 21445 / STM815</strain>
    </source>
</reference>
<proteinExistence type="predicted"/>
<evidence type="ECO:0000313" key="2">
    <source>
        <dbReference type="Proteomes" id="UP000001192"/>
    </source>
</evidence>
<dbReference type="EMBL" id="CP001044">
    <property type="protein sequence ID" value="ACC74160.1"/>
    <property type="molecule type" value="Genomic_DNA"/>
</dbReference>
<dbReference type="Proteomes" id="UP000001192">
    <property type="component" value="Chromosome 2"/>
</dbReference>
<protein>
    <submittedName>
        <fullName evidence="1">Uncharacterized protein</fullName>
    </submittedName>
</protein>
<accession>B2JLT2</accession>
<dbReference type="STRING" id="391038.Bphy_5073"/>
<dbReference type="AlphaFoldDB" id="B2JLT2"/>
<organism evidence="1 2">
    <name type="scientific">Paraburkholderia phymatum (strain DSM 17167 / CIP 108236 / LMG 21445 / STM815)</name>
    <name type="common">Burkholderia phymatum</name>
    <dbReference type="NCBI Taxonomy" id="391038"/>
    <lineage>
        <taxon>Bacteria</taxon>
        <taxon>Pseudomonadati</taxon>
        <taxon>Pseudomonadota</taxon>
        <taxon>Betaproteobacteria</taxon>
        <taxon>Burkholderiales</taxon>
        <taxon>Burkholderiaceae</taxon>
        <taxon>Paraburkholderia</taxon>
    </lineage>
</organism>
<dbReference type="HOGENOM" id="CLU_2300505_0_0_4"/>